<organism evidence="3 4">
    <name type="scientific">Paracoccus sulfuroxidans</name>
    <dbReference type="NCBI Taxonomy" id="384678"/>
    <lineage>
        <taxon>Bacteria</taxon>
        <taxon>Pseudomonadati</taxon>
        <taxon>Pseudomonadota</taxon>
        <taxon>Alphaproteobacteria</taxon>
        <taxon>Rhodobacterales</taxon>
        <taxon>Paracoccaceae</taxon>
        <taxon>Paracoccus</taxon>
    </lineage>
</organism>
<dbReference type="Pfam" id="PF01471">
    <property type="entry name" value="PG_binding_1"/>
    <property type="match status" value="2"/>
</dbReference>
<feature type="domain" description="Peptidoglycan binding-like" evidence="2">
    <location>
        <begin position="362"/>
        <end position="406"/>
    </location>
</feature>
<dbReference type="InterPro" id="IPR002477">
    <property type="entry name" value="Peptidoglycan-bd-like"/>
</dbReference>
<comment type="caution">
    <text evidence="3">The sequence shown here is derived from an EMBL/GenBank/DDBJ whole genome shotgun (WGS) entry which is preliminary data.</text>
</comment>
<name>A0A562NMJ7_9RHOB</name>
<dbReference type="RefSeq" id="WP_145398451.1">
    <property type="nucleotide sequence ID" value="NZ_VLKU01000007.1"/>
</dbReference>
<dbReference type="Gene3D" id="1.10.101.10">
    <property type="entry name" value="PGBD-like superfamily/PGBD"/>
    <property type="match status" value="2"/>
</dbReference>
<feature type="chain" id="PRO_5021890545" evidence="1">
    <location>
        <begin position="20"/>
        <end position="605"/>
    </location>
</feature>
<dbReference type="SUPFAM" id="SSF47090">
    <property type="entry name" value="PGBD-like"/>
    <property type="match status" value="2"/>
</dbReference>
<keyword evidence="1" id="KW-0732">Signal</keyword>
<dbReference type="Proteomes" id="UP000316225">
    <property type="component" value="Unassembled WGS sequence"/>
</dbReference>
<dbReference type="InterPro" id="IPR029030">
    <property type="entry name" value="Caspase-like_dom_sf"/>
</dbReference>
<protein>
    <submittedName>
        <fullName evidence="3">Putative peptidoglycan binding protein</fullName>
    </submittedName>
</protein>
<dbReference type="AlphaFoldDB" id="A0A562NMJ7"/>
<reference evidence="3 4" key="1">
    <citation type="journal article" date="2015" name="Stand. Genomic Sci.">
        <title>Genomic Encyclopedia of Bacterial and Archaeal Type Strains, Phase III: the genomes of soil and plant-associated and newly described type strains.</title>
        <authorList>
            <person name="Whitman W.B."/>
            <person name="Woyke T."/>
            <person name="Klenk H.P."/>
            <person name="Zhou Y."/>
            <person name="Lilburn T.G."/>
            <person name="Beck B.J."/>
            <person name="De Vos P."/>
            <person name="Vandamme P."/>
            <person name="Eisen J.A."/>
            <person name="Garrity G."/>
            <person name="Hugenholtz P."/>
            <person name="Kyrpides N.C."/>
        </authorList>
    </citation>
    <scope>NUCLEOTIDE SEQUENCE [LARGE SCALE GENOMIC DNA]</scope>
    <source>
        <strain evidence="3 4">CGMCC 1.5364</strain>
    </source>
</reference>
<dbReference type="Gene3D" id="3.40.50.1460">
    <property type="match status" value="1"/>
</dbReference>
<evidence type="ECO:0000313" key="3">
    <source>
        <dbReference type="EMBL" id="TWI33439.1"/>
    </source>
</evidence>
<dbReference type="InterPro" id="IPR036366">
    <property type="entry name" value="PGBDSf"/>
</dbReference>
<gene>
    <name evidence="3" type="ORF">IQ24_02583</name>
</gene>
<dbReference type="InterPro" id="IPR036365">
    <property type="entry name" value="PGBD-like_sf"/>
</dbReference>
<dbReference type="SUPFAM" id="SSF52129">
    <property type="entry name" value="Caspase-like"/>
    <property type="match status" value="1"/>
</dbReference>
<dbReference type="EMBL" id="VLKU01000007">
    <property type="protein sequence ID" value="TWI33439.1"/>
    <property type="molecule type" value="Genomic_DNA"/>
</dbReference>
<sequence length="605" mass="64670">MRLWSVALIALMAALPAAAENRGVVIDNGSYRNAPDVPGADASQASDAMKGAGFRTVKGANLSAEDIRKALSDLSRPDDDPGVRIVLLNGRFVHNATETWFLGTDAKDTSLMQAGVQGVPLSSIFELMKAGKPGSVLLLGTGGGRMNLGAGVQNGLGQIRPPSNVTVLSGPATGVSLAAQDLLIPGTSIDEALSRRPAMGIQGDGNGRLVLIPARGGNGGGNDGGGLEADRAAWARAADANSANAYREYLDKFPRGVYSAAARERLNRLTGEPVVSDNGADERDAWAHAAAVDTTAALNEFLSKYPNGRYADAARRRLQSLSRPATGTGETGYPFDRGPGKVTAPVVESPAAVVERNLGLSRDQRAAVQRQLSRLGYSVGQADGILGSRSRTAIGNWQRDAGLSRTTYLTGPQVNRIAEEARRLDAGNRDRDYWQQTGARGGEANLRAYLQRYPNGAYADQARRMLRGDPVVEGPNGNAMQGVQGDESTWRWARQQGTAGAYDAYLDKYPRGKYARQARQLRDNLNAGNEAARREEASLGLNPSTRLMVEERLQRAGMRPGPVDGQFTAQTREALRRYQMSRNLRVTGYVTQETAISLLAASILR</sequence>
<evidence type="ECO:0000313" key="4">
    <source>
        <dbReference type="Proteomes" id="UP000316225"/>
    </source>
</evidence>
<evidence type="ECO:0000256" key="1">
    <source>
        <dbReference type="SAM" id="SignalP"/>
    </source>
</evidence>
<feature type="signal peptide" evidence="1">
    <location>
        <begin position="1"/>
        <end position="19"/>
    </location>
</feature>
<feature type="domain" description="Peptidoglycan binding-like" evidence="2">
    <location>
        <begin position="548"/>
        <end position="595"/>
    </location>
</feature>
<dbReference type="OrthoDB" id="8092964at2"/>
<proteinExistence type="predicted"/>
<accession>A0A562NMJ7</accession>
<evidence type="ECO:0000259" key="2">
    <source>
        <dbReference type="Pfam" id="PF01471"/>
    </source>
</evidence>
<keyword evidence="4" id="KW-1185">Reference proteome</keyword>